<dbReference type="OrthoDB" id="5651853at2"/>
<gene>
    <name evidence="10" type="ORF">Lbir_0005</name>
    <name evidence="11" type="ORF">NCTC12437_01840</name>
</gene>
<comment type="subcellular location">
    <subcellularLocation>
        <location evidence="1">Cell membrane</location>
        <topology evidence="1">Multi-pass membrane protein</topology>
    </subcellularLocation>
</comment>
<evidence type="ECO:0000256" key="6">
    <source>
        <dbReference type="ARBA" id="ARBA00022989"/>
    </source>
</evidence>
<evidence type="ECO:0000256" key="4">
    <source>
        <dbReference type="ARBA" id="ARBA00022679"/>
    </source>
</evidence>
<evidence type="ECO:0000259" key="9">
    <source>
        <dbReference type="Pfam" id="PF13231"/>
    </source>
</evidence>
<reference evidence="10 12" key="1">
    <citation type="submission" date="2015-11" db="EMBL/GenBank/DDBJ databases">
        <title>Genomic analysis of 38 Legionella species identifies large and diverse effector repertoires.</title>
        <authorList>
            <person name="Burstein D."/>
            <person name="Amaro F."/>
            <person name="Zusman T."/>
            <person name="Lifshitz Z."/>
            <person name="Cohen O."/>
            <person name="Gilbert J.A."/>
            <person name="Pupko T."/>
            <person name="Shuman H.A."/>
            <person name="Segal G."/>
        </authorList>
    </citation>
    <scope>NUCLEOTIDE SEQUENCE [LARGE SCALE GENOMIC DNA]</scope>
    <source>
        <strain evidence="10 12">CDC#1407-AL-14</strain>
    </source>
</reference>
<sequence>MNQTKRSLFPSLIALGLFLSTLGKIDAIKLALLVNIFILLLGGLILYALCLFNFPRNIFATVGSAFSRLGRIPEYQFLGISALFFFMLCYYLSGKLFNHLPVEMDSMAQYAGSKIFLSGHWTLASHPLREFFNTPWFINDGRFYTFYPPGHMFLLAIGQLLNQPAIINPLLGALTLITSYYLAKEIAGGFAARITIFLFILSPFIFFLSSEFDNRSTALLAATLFALFYIRTVKKCDTGNALIAGFSLGYYLVTRPQSALFFVLPFLIYSIWILFSQFRKRFKSMAFLGATVLAFLLFFLYYNEQTTGSAFLTGYQKYFGNQVIPGEDLLSNDSITNWQKQITRIVEYMKLLHTQLFGWPMSSLLLAFLLFFLQIEKPWCRLLAASFFSVYFSLILSEYTYDIFGPRYLYEIASIIIVLSAICLSRIPALFRKRFNSRLSLNEWRGIIAFSLGLLTVNTLLIVIPERYKLYGTNYRQSNKQLLENITNKTLKPAVVLLGDEDDQLATIFMQPWFDTNPVIIAQDRGKENDRIIRYYPHRHIYVLKGNEFVQINPARFHPE</sequence>
<dbReference type="EMBL" id="LNXT01000001">
    <property type="protein sequence ID" value="KTC75936.1"/>
    <property type="molecule type" value="Genomic_DNA"/>
</dbReference>
<dbReference type="GO" id="GO:0016763">
    <property type="term" value="F:pentosyltransferase activity"/>
    <property type="evidence" value="ECO:0007669"/>
    <property type="project" value="TreeGrafter"/>
</dbReference>
<protein>
    <submittedName>
        <fullName evidence="11">Predicted membrane protein</fullName>
    </submittedName>
</protein>
<evidence type="ECO:0000256" key="8">
    <source>
        <dbReference type="SAM" id="Phobius"/>
    </source>
</evidence>
<feature type="transmembrane region" description="Helical" evidence="8">
    <location>
        <begin position="382"/>
        <end position="401"/>
    </location>
</feature>
<feature type="transmembrane region" description="Helical" evidence="8">
    <location>
        <begin position="407"/>
        <end position="425"/>
    </location>
</feature>
<keyword evidence="2" id="KW-1003">Cell membrane</keyword>
<feature type="transmembrane region" description="Helical" evidence="8">
    <location>
        <begin position="75"/>
        <end position="93"/>
    </location>
</feature>
<dbReference type="PANTHER" id="PTHR33908">
    <property type="entry name" value="MANNOSYLTRANSFERASE YKCB-RELATED"/>
    <property type="match status" value="1"/>
</dbReference>
<organism evidence="11 13">
    <name type="scientific">Legionella birminghamensis</name>
    <dbReference type="NCBI Taxonomy" id="28083"/>
    <lineage>
        <taxon>Bacteria</taxon>
        <taxon>Pseudomonadati</taxon>
        <taxon>Pseudomonadota</taxon>
        <taxon>Gammaproteobacteria</taxon>
        <taxon>Legionellales</taxon>
        <taxon>Legionellaceae</taxon>
        <taxon>Legionella</taxon>
    </lineage>
</organism>
<dbReference type="PANTHER" id="PTHR33908:SF11">
    <property type="entry name" value="MEMBRANE PROTEIN"/>
    <property type="match status" value="1"/>
</dbReference>
<evidence type="ECO:0000313" key="13">
    <source>
        <dbReference type="Proteomes" id="UP000255066"/>
    </source>
</evidence>
<evidence type="ECO:0000256" key="1">
    <source>
        <dbReference type="ARBA" id="ARBA00004651"/>
    </source>
</evidence>
<evidence type="ECO:0000256" key="5">
    <source>
        <dbReference type="ARBA" id="ARBA00022692"/>
    </source>
</evidence>
<evidence type="ECO:0000256" key="2">
    <source>
        <dbReference type="ARBA" id="ARBA00022475"/>
    </source>
</evidence>
<proteinExistence type="predicted"/>
<dbReference type="AlphaFoldDB" id="A0A378IBA3"/>
<keyword evidence="6 8" id="KW-1133">Transmembrane helix</keyword>
<dbReference type="RefSeq" id="WP_058522138.1">
    <property type="nucleotide sequence ID" value="NZ_CAAAHV010000029.1"/>
</dbReference>
<dbReference type="STRING" id="28083.Lbir_0005"/>
<feature type="transmembrane region" description="Helical" evidence="8">
    <location>
        <begin position="259"/>
        <end position="278"/>
    </location>
</feature>
<feature type="transmembrane region" description="Helical" evidence="8">
    <location>
        <begin position="285"/>
        <end position="302"/>
    </location>
</feature>
<dbReference type="InterPro" id="IPR038731">
    <property type="entry name" value="RgtA/B/C-like"/>
</dbReference>
<evidence type="ECO:0000313" key="10">
    <source>
        <dbReference type="EMBL" id="KTC75936.1"/>
    </source>
</evidence>
<evidence type="ECO:0000256" key="7">
    <source>
        <dbReference type="ARBA" id="ARBA00023136"/>
    </source>
</evidence>
<reference evidence="11 13" key="2">
    <citation type="submission" date="2018-06" db="EMBL/GenBank/DDBJ databases">
        <authorList>
            <consortium name="Pathogen Informatics"/>
            <person name="Doyle S."/>
        </authorList>
    </citation>
    <scope>NUCLEOTIDE SEQUENCE [LARGE SCALE GENOMIC DNA]</scope>
    <source>
        <strain evidence="11 13">NCTC12437</strain>
    </source>
</reference>
<keyword evidence="4" id="KW-0808">Transferase</keyword>
<name>A0A378IBA3_9GAMM</name>
<keyword evidence="7 8" id="KW-0472">Membrane</keyword>
<feature type="transmembrane region" description="Helical" evidence="8">
    <location>
        <begin position="446"/>
        <end position="464"/>
    </location>
</feature>
<feature type="transmembrane region" description="Helical" evidence="8">
    <location>
        <begin position="190"/>
        <end position="208"/>
    </location>
</feature>
<keyword evidence="12" id="KW-1185">Reference proteome</keyword>
<dbReference type="Pfam" id="PF13231">
    <property type="entry name" value="PMT_2"/>
    <property type="match status" value="1"/>
</dbReference>
<dbReference type="Proteomes" id="UP000054735">
    <property type="component" value="Unassembled WGS sequence"/>
</dbReference>
<dbReference type="GO" id="GO:0009103">
    <property type="term" value="P:lipopolysaccharide biosynthetic process"/>
    <property type="evidence" value="ECO:0007669"/>
    <property type="project" value="UniProtKB-ARBA"/>
</dbReference>
<keyword evidence="3" id="KW-0328">Glycosyltransferase</keyword>
<feature type="transmembrane region" description="Helical" evidence="8">
    <location>
        <begin position="165"/>
        <end position="183"/>
    </location>
</feature>
<feature type="transmembrane region" description="Helical" evidence="8">
    <location>
        <begin position="356"/>
        <end position="375"/>
    </location>
</feature>
<dbReference type="EMBL" id="UGNW01000001">
    <property type="protein sequence ID" value="STX32062.1"/>
    <property type="molecule type" value="Genomic_DNA"/>
</dbReference>
<evidence type="ECO:0000313" key="11">
    <source>
        <dbReference type="EMBL" id="STX32062.1"/>
    </source>
</evidence>
<evidence type="ECO:0000313" key="12">
    <source>
        <dbReference type="Proteomes" id="UP000054735"/>
    </source>
</evidence>
<feature type="transmembrane region" description="Helical" evidence="8">
    <location>
        <begin position="33"/>
        <end position="54"/>
    </location>
</feature>
<keyword evidence="5 8" id="KW-0812">Transmembrane</keyword>
<accession>A0A378IBA3</accession>
<dbReference type="GO" id="GO:0005886">
    <property type="term" value="C:plasma membrane"/>
    <property type="evidence" value="ECO:0007669"/>
    <property type="project" value="UniProtKB-SubCell"/>
</dbReference>
<feature type="domain" description="Glycosyltransferase RgtA/B/C/D-like" evidence="9">
    <location>
        <begin position="149"/>
        <end position="301"/>
    </location>
</feature>
<evidence type="ECO:0000256" key="3">
    <source>
        <dbReference type="ARBA" id="ARBA00022676"/>
    </source>
</evidence>
<dbReference type="InterPro" id="IPR050297">
    <property type="entry name" value="LipidA_mod_glycosyltrf_83"/>
</dbReference>
<dbReference type="Proteomes" id="UP000255066">
    <property type="component" value="Unassembled WGS sequence"/>
</dbReference>